<gene>
    <name evidence="1" type="ORF">LRU_01526</name>
</gene>
<name>F7R1F7_9LACO</name>
<evidence type="ECO:0000313" key="2">
    <source>
        <dbReference type="Proteomes" id="UP000002971"/>
    </source>
</evidence>
<reference evidence="1 2" key="1">
    <citation type="journal article" date="2011" name="J. Bacteriol.">
        <title>Genome Sequence of Lactobacillus ruminis SPM0211, Isolated from a Fecal Sample from a Healthy Korean.</title>
        <authorList>
            <person name="Lee S."/>
            <person name="Cho Y.J."/>
            <person name="Lee A.H."/>
            <person name="Chun J."/>
            <person name="Ha N.J."/>
            <person name="Ko G."/>
        </authorList>
    </citation>
    <scope>NUCLEOTIDE SEQUENCE [LARGE SCALE GENOMIC DNA]</scope>
    <source>
        <strain evidence="1 2">SPM0211</strain>
    </source>
</reference>
<protein>
    <submittedName>
        <fullName evidence="1">Uncharacterized protein</fullName>
    </submittedName>
</protein>
<organism evidence="1 2">
    <name type="scientific">Ligilactobacillus ruminis SPM0211</name>
    <dbReference type="NCBI Taxonomy" id="1040964"/>
    <lineage>
        <taxon>Bacteria</taxon>
        <taxon>Bacillati</taxon>
        <taxon>Bacillota</taxon>
        <taxon>Bacilli</taxon>
        <taxon>Lactobacillales</taxon>
        <taxon>Lactobacillaceae</taxon>
        <taxon>Ligilactobacillus</taxon>
    </lineage>
</organism>
<evidence type="ECO:0000313" key="1">
    <source>
        <dbReference type="EMBL" id="EGM51214.1"/>
    </source>
</evidence>
<accession>F7R1F7</accession>
<proteinExistence type="predicted"/>
<sequence>MTSLATDFVRNFLCFDDFWPNAASAKSSHQEFADGLFLVISIMEGGMHTKKTG</sequence>
<comment type="caution">
    <text evidence="1">The sequence shown here is derived from an EMBL/GenBank/DDBJ whole genome shotgun (WGS) entry which is preliminary data.</text>
</comment>
<dbReference type="AlphaFoldDB" id="F7R1F7"/>
<dbReference type="EMBL" id="AFOJ01000006">
    <property type="protein sequence ID" value="EGM51214.1"/>
    <property type="molecule type" value="Genomic_DNA"/>
</dbReference>
<dbReference type="Proteomes" id="UP000002971">
    <property type="component" value="Unassembled WGS sequence"/>
</dbReference>